<dbReference type="EMBL" id="PGGD01000001">
    <property type="protein sequence ID" value="PJF00839.1"/>
    <property type="molecule type" value="Genomic_DNA"/>
</dbReference>
<proteinExistence type="predicted"/>
<dbReference type="SUPFAM" id="SSF52540">
    <property type="entry name" value="P-loop containing nucleoside triphosphate hydrolases"/>
    <property type="match status" value="1"/>
</dbReference>
<evidence type="ECO:0000313" key="3">
    <source>
        <dbReference type="Proteomes" id="UP000228641"/>
    </source>
</evidence>
<protein>
    <recommendedName>
        <fullName evidence="1">AAA+ ATPase domain-containing protein</fullName>
    </recommendedName>
</protein>
<evidence type="ECO:0000259" key="1">
    <source>
        <dbReference type="SMART" id="SM00382"/>
    </source>
</evidence>
<dbReference type="Pfam" id="PF13175">
    <property type="entry name" value="AAA_15"/>
    <property type="match status" value="1"/>
</dbReference>
<dbReference type="InterPro" id="IPR051396">
    <property type="entry name" value="Bact_Antivir_Def_Nuclease"/>
</dbReference>
<dbReference type="Proteomes" id="UP000228641">
    <property type="component" value="Unassembled WGS sequence"/>
</dbReference>
<dbReference type="InterPro" id="IPR003593">
    <property type="entry name" value="AAA+_ATPase"/>
</dbReference>
<dbReference type="PANTHER" id="PTHR43581:SF2">
    <property type="entry name" value="EXCINUCLEASE ATPASE SUBUNIT"/>
    <property type="match status" value="1"/>
</dbReference>
<organism evidence="2 3">
    <name type="scientific">Prevotella intermedia</name>
    <dbReference type="NCBI Taxonomy" id="28131"/>
    <lineage>
        <taxon>Bacteria</taxon>
        <taxon>Pseudomonadati</taxon>
        <taxon>Bacteroidota</taxon>
        <taxon>Bacteroidia</taxon>
        <taxon>Bacteroidales</taxon>
        <taxon>Prevotellaceae</taxon>
        <taxon>Prevotella</taxon>
    </lineage>
</organism>
<dbReference type="RefSeq" id="WP_100189738.1">
    <property type="nucleotide sequence ID" value="NZ_PGGD01000001.1"/>
</dbReference>
<reference evidence="2 3" key="1">
    <citation type="submission" date="2017-11" db="EMBL/GenBank/DDBJ databases">
        <title>Genome sequencing of Prevotella intermedia KCOM 1779.</title>
        <authorList>
            <person name="Kook J.-K."/>
            <person name="Park S.-N."/>
            <person name="Lim Y.K."/>
        </authorList>
    </citation>
    <scope>NUCLEOTIDE SEQUENCE [LARGE SCALE GENOMIC DNA]</scope>
    <source>
        <strain evidence="2 3">KCOM 1779</strain>
    </source>
</reference>
<dbReference type="PANTHER" id="PTHR43581">
    <property type="entry name" value="ATP/GTP PHOSPHATASE"/>
    <property type="match status" value="1"/>
</dbReference>
<sequence length="430" mass="50447">MQISRLQIKKLYDQYNYDIDFNNEEKEQITILTGPNGYGKTTILRILNSLNPKSLYYFYVIKFNEIIISFDNNTVLNITQSYKTETESISAVDYKEDLKKEVRFTWNKATGEALTHFVYNNTNIEKALRSYNFLRETYSRRRALNDLPNREKREILLDNEEFNEHIAKSNGQEQFLMQLETLRSYYIPANRIYNEAHEENDELPIEKVREALMDKMETAQQNYLFYSQQVDSNFIKKVLDPNYEVCSQASYNKLKDEVESQMNTIVKYKLTPKVEIPEYNEKNKAVLFAYLKGLEEKFSKISTISKKTELFQEMLTSKHFANKSVEISPQHGFMFKSDKGDIIDGYKLSSGEQNEIIMLYRLIYEVPDQGLLLIDEPENSLHVAWQKTIVDDMKEIASVKRLQIIIATHSPSIVSKGLSMTKDLYYLTNK</sequence>
<dbReference type="InterPro" id="IPR041685">
    <property type="entry name" value="AAA_GajA/Old/RecF-like"/>
</dbReference>
<dbReference type="AlphaFoldDB" id="A0A2M8M9G9"/>
<accession>A0A2M8M9G9</accession>
<name>A0A2M8M9G9_PREIN</name>
<dbReference type="SMART" id="SM00382">
    <property type="entry name" value="AAA"/>
    <property type="match status" value="1"/>
</dbReference>
<feature type="domain" description="AAA+ ATPase" evidence="1">
    <location>
        <begin position="26"/>
        <end position="430"/>
    </location>
</feature>
<dbReference type="InterPro" id="IPR027417">
    <property type="entry name" value="P-loop_NTPase"/>
</dbReference>
<gene>
    <name evidence="2" type="ORF">CUB97_06055</name>
</gene>
<comment type="caution">
    <text evidence="2">The sequence shown here is derived from an EMBL/GenBank/DDBJ whole genome shotgun (WGS) entry which is preliminary data.</text>
</comment>
<evidence type="ECO:0000313" key="2">
    <source>
        <dbReference type="EMBL" id="PJF00839.1"/>
    </source>
</evidence>
<dbReference type="Gene3D" id="3.40.50.300">
    <property type="entry name" value="P-loop containing nucleotide triphosphate hydrolases"/>
    <property type="match status" value="2"/>
</dbReference>